<sequence length="385" mass="43553">MNEGFGQGANRSFFQLPIVRVFYSGPTAAIFFVISGYVCSYKPIKLIRSKSPDALLHTVSSTIFRRSIRLFLPPMVSTLVVMLCVQLNLYSFDYDTMPAVVSYPPTHRSTLWLQIKDWVWFLVHDLTYIWTWRVRSFDYDIHLYTIPIQFRTSMILFVTIIGLARIRTSARFAILAGLFSYCMFVGRWEVSLYFSGMFLAEYNIDRLETSSTGIPGGKSLLSATKTNSTASKVLWTCCFLCGIYLGSFPRVLGTAERTPGFIWLSHLTPNPRYWQTYAAILIVWSLDNAKFLQPMFISSSAQYLGKISFSLYLVHGPVLHVFGYAIVPAMLNITGDDTTFHYQSGLLLGLLVLSPIVLLVAGIFNSLIDVPCAKLAKWVESKLIM</sequence>
<evidence type="ECO:0000313" key="3">
    <source>
        <dbReference type="EMBL" id="RDW72827.1"/>
    </source>
</evidence>
<feature type="transmembrane region" description="Helical" evidence="1">
    <location>
        <begin position="20"/>
        <end position="40"/>
    </location>
</feature>
<dbReference type="GO" id="GO:0016747">
    <property type="term" value="F:acyltransferase activity, transferring groups other than amino-acyl groups"/>
    <property type="evidence" value="ECO:0007669"/>
    <property type="project" value="InterPro"/>
</dbReference>
<feature type="domain" description="Acyltransferase 3" evidence="2">
    <location>
        <begin position="22"/>
        <end position="362"/>
    </location>
</feature>
<keyword evidence="1" id="KW-0472">Membrane</keyword>
<reference evidence="3 4" key="1">
    <citation type="journal article" date="2018" name="IMA Fungus">
        <title>IMA Genome-F 9: Draft genome sequence of Annulohypoxylon stygium, Aspergillus mulundensis, Berkeleyomyces basicola (syn. Thielaviopsis basicola), Ceratocystis smalleyi, two Cercospora beticola strains, Coleophoma cylindrospora, Fusarium fracticaudum, Phialophora cf. hyalina, and Morchella septimelata.</title>
        <authorList>
            <person name="Wingfield B.D."/>
            <person name="Bills G.F."/>
            <person name="Dong Y."/>
            <person name="Huang W."/>
            <person name="Nel W.J."/>
            <person name="Swalarsk-Parry B.S."/>
            <person name="Vaghefi N."/>
            <person name="Wilken P.M."/>
            <person name="An Z."/>
            <person name="de Beer Z.W."/>
            <person name="De Vos L."/>
            <person name="Chen L."/>
            <person name="Duong T.A."/>
            <person name="Gao Y."/>
            <person name="Hammerbacher A."/>
            <person name="Kikkert J.R."/>
            <person name="Li Y."/>
            <person name="Li H."/>
            <person name="Li K."/>
            <person name="Li Q."/>
            <person name="Liu X."/>
            <person name="Ma X."/>
            <person name="Naidoo K."/>
            <person name="Pethybridge S.J."/>
            <person name="Sun J."/>
            <person name="Steenkamp E.T."/>
            <person name="van der Nest M.A."/>
            <person name="van Wyk S."/>
            <person name="Wingfield M.J."/>
            <person name="Xiong C."/>
            <person name="Yue Q."/>
            <person name="Zhang X."/>
        </authorList>
    </citation>
    <scope>NUCLEOTIDE SEQUENCE [LARGE SCALE GENOMIC DNA]</scope>
    <source>
        <strain evidence="3 4">BP6252</strain>
    </source>
</reference>
<dbReference type="AlphaFoldDB" id="A0A3D8RFK5"/>
<gene>
    <name evidence="3" type="ORF">BP6252_06734</name>
</gene>
<dbReference type="STRING" id="1849047.A0A3D8RFK5"/>
<evidence type="ECO:0000259" key="2">
    <source>
        <dbReference type="Pfam" id="PF01757"/>
    </source>
</evidence>
<proteinExistence type="predicted"/>
<evidence type="ECO:0000256" key="1">
    <source>
        <dbReference type="SAM" id="Phobius"/>
    </source>
</evidence>
<feature type="transmembrane region" description="Helical" evidence="1">
    <location>
        <begin position="143"/>
        <end position="164"/>
    </location>
</feature>
<comment type="caution">
    <text evidence="3">The sequence shown here is derived from an EMBL/GenBank/DDBJ whole genome shotgun (WGS) entry which is preliminary data.</text>
</comment>
<accession>A0A3D8RFK5</accession>
<dbReference type="PANTHER" id="PTHR23028">
    <property type="entry name" value="ACETYLTRANSFERASE"/>
    <property type="match status" value="1"/>
</dbReference>
<dbReference type="Pfam" id="PF01757">
    <property type="entry name" value="Acyl_transf_3"/>
    <property type="match status" value="1"/>
</dbReference>
<keyword evidence="1" id="KW-0812">Transmembrane</keyword>
<feature type="transmembrane region" description="Helical" evidence="1">
    <location>
        <begin position="70"/>
        <end position="91"/>
    </location>
</feature>
<dbReference type="InterPro" id="IPR050879">
    <property type="entry name" value="Acyltransferase_3"/>
</dbReference>
<protein>
    <recommendedName>
        <fullName evidence="2">Acyltransferase 3 domain-containing protein</fullName>
    </recommendedName>
</protein>
<dbReference type="Proteomes" id="UP000256645">
    <property type="component" value="Unassembled WGS sequence"/>
</dbReference>
<dbReference type="PANTHER" id="PTHR23028:SF134">
    <property type="entry name" value="PUTATIVE (AFU_ORTHOLOGUE AFUA_4G08520)-RELATED"/>
    <property type="match status" value="1"/>
</dbReference>
<dbReference type="EMBL" id="PDLM01000007">
    <property type="protein sequence ID" value="RDW72827.1"/>
    <property type="molecule type" value="Genomic_DNA"/>
</dbReference>
<feature type="transmembrane region" description="Helical" evidence="1">
    <location>
        <begin position="347"/>
        <end position="368"/>
    </location>
</feature>
<organism evidence="3 4">
    <name type="scientific">Coleophoma cylindrospora</name>
    <dbReference type="NCBI Taxonomy" id="1849047"/>
    <lineage>
        <taxon>Eukaryota</taxon>
        <taxon>Fungi</taxon>
        <taxon>Dikarya</taxon>
        <taxon>Ascomycota</taxon>
        <taxon>Pezizomycotina</taxon>
        <taxon>Leotiomycetes</taxon>
        <taxon>Helotiales</taxon>
        <taxon>Dermateaceae</taxon>
        <taxon>Coleophoma</taxon>
    </lineage>
</organism>
<evidence type="ECO:0000313" key="4">
    <source>
        <dbReference type="Proteomes" id="UP000256645"/>
    </source>
</evidence>
<keyword evidence="4" id="KW-1185">Reference proteome</keyword>
<dbReference type="InterPro" id="IPR002656">
    <property type="entry name" value="Acyl_transf_3_dom"/>
</dbReference>
<dbReference type="OrthoDB" id="5819582at2759"/>
<feature type="transmembrane region" description="Helical" evidence="1">
    <location>
        <begin position="309"/>
        <end position="327"/>
    </location>
</feature>
<keyword evidence="1" id="KW-1133">Transmembrane helix</keyword>
<name>A0A3D8RFK5_9HELO</name>